<evidence type="ECO:0000313" key="3">
    <source>
        <dbReference type="EMBL" id="MBD2843741.1"/>
    </source>
</evidence>
<dbReference type="Gene3D" id="2.10.260.10">
    <property type="match status" value="1"/>
</dbReference>
<reference evidence="3" key="1">
    <citation type="submission" date="2020-09" db="EMBL/GenBank/DDBJ databases">
        <title>A novel bacterium of genus Paenibacillus, isolated from South China Sea.</title>
        <authorList>
            <person name="Huang H."/>
            <person name="Mo K."/>
            <person name="Hu Y."/>
        </authorList>
    </citation>
    <scope>NUCLEOTIDE SEQUENCE</scope>
    <source>
        <strain evidence="3">IB182496</strain>
    </source>
</reference>
<dbReference type="InterPro" id="IPR007159">
    <property type="entry name" value="SpoVT-AbrB_dom"/>
</dbReference>
<dbReference type="SMART" id="SM00966">
    <property type="entry name" value="SpoVT_AbrB"/>
    <property type="match status" value="1"/>
</dbReference>
<dbReference type="SUPFAM" id="SSF89447">
    <property type="entry name" value="AbrB/MazE/MraZ-like"/>
    <property type="match status" value="1"/>
</dbReference>
<dbReference type="GO" id="GO:0003677">
    <property type="term" value="F:DNA binding"/>
    <property type="evidence" value="ECO:0007669"/>
    <property type="project" value="UniProtKB-UniRule"/>
</dbReference>
<dbReference type="Proteomes" id="UP000621560">
    <property type="component" value="Unassembled WGS sequence"/>
</dbReference>
<dbReference type="EMBL" id="JACXIZ010000003">
    <property type="protein sequence ID" value="MBD2843741.1"/>
    <property type="molecule type" value="Genomic_DNA"/>
</dbReference>
<feature type="domain" description="SpoVT-AbrB" evidence="2">
    <location>
        <begin position="5"/>
        <end position="52"/>
    </location>
</feature>
<dbReference type="InterPro" id="IPR037914">
    <property type="entry name" value="SpoVT-AbrB_sf"/>
</dbReference>
<evidence type="ECO:0000259" key="2">
    <source>
        <dbReference type="PROSITE" id="PS51740"/>
    </source>
</evidence>
<dbReference type="PANTHER" id="PTHR36432:SF4">
    <property type="entry name" value="TRANSITION STATE REGULATOR ABH-RELATED"/>
    <property type="match status" value="1"/>
</dbReference>
<evidence type="ECO:0000256" key="1">
    <source>
        <dbReference type="PROSITE-ProRule" id="PRU01076"/>
    </source>
</evidence>
<accession>A0A927BPU9</accession>
<protein>
    <submittedName>
        <fullName evidence="3">AbrB/MazE/SpoVT family DNA-binding domain-containing protein</fullName>
    </submittedName>
</protein>
<dbReference type="PROSITE" id="PS51740">
    <property type="entry name" value="SPOVT_ABRB"/>
    <property type="match status" value="1"/>
</dbReference>
<dbReference type="RefSeq" id="WP_190913811.1">
    <property type="nucleotide sequence ID" value="NZ_JACXIZ010000003.1"/>
</dbReference>
<sequence length="141" mass="16055">MKHTGMIRRVDELGRIVMPVELRRLLQFSEGDPMEFFFDDETRRIMLRPFRSQACVFCGSTMGLVMYRERFICSSCVKEMKTPPVQPKKAAARPKTGNTLYELAVVMEQYPGASPAQWAEMIGVATREVEQIIAQFGGKEA</sequence>
<organism evidence="3 4">
    <name type="scientific">Paenibacillus sabuli</name>
    <dbReference type="NCBI Taxonomy" id="2772509"/>
    <lineage>
        <taxon>Bacteria</taxon>
        <taxon>Bacillati</taxon>
        <taxon>Bacillota</taxon>
        <taxon>Bacilli</taxon>
        <taxon>Bacillales</taxon>
        <taxon>Paenibacillaceae</taxon>
        <taxon>Paenibacillus</taxon>
    </lineage>
</organism>
<dbReference type="PANTHER" id="PTHR36432">
    <property type="match status" value="1"/>
</dbReference>
<evidence type="ECO:0000313" key="4">
    <source>
        <dbReference type="Proteomes" id="UP000621560"/>
    </source>
</evidence>
<keyword evidence="1 3" id="KW-0238">DNA-binding</keyword>
<comment type="caution">
    <text evidence="3">The sequence shown here is derived from an EMBL/GenBank/DDBJ whole genome shotgun (WGS) entry which is preliminary data.</text>
</comment>
<keyword evidence="4" id="KW-1185">Reference proteome</keyword>
<proteinExistence type="predicted"/>
<dbReference type="AlphaFoldDB" id="A0A927BPU9"/>
<dbReference type="InterPro" id="IPR052731">
    <property type="entry name" value="B_subtilis_Trans_State_Reg"/>
</dbReference>
<dbReference type="Pfam" id="PF04014">
    <property type="entry name" value="MazE_antitoxin"/>
    <property type="match status" value="1"/>
</dbReference>
<name>A0A927BPU9_9BACL</name>
<gene>
    <name evidence="3" type="ORF">IDH44_00940</name>
</gene>